<keyword evidence="3" id="KW-1185">Reference proteome</keyword>
<gene>
    <name evidence="2" type="ORF">HALOF300_01419</name>
</gene>
<dbReference type="Proteomes" id="UP000419743">
    <property type="component" value="Unassembled WGS sequence"/>
</dbReference>
<dbReference type="NCBIfam" id="NF038065">
    <property type="entry name" value="Pr6Pr"/>
    <property type="match status" value="1"/>
</dbReference>
<feature type="transmembrane region" description="Helical" evidence="1">
    <location>
        <begin position="51"/>
        <end position="71"/>
    </location>
</feature>
<evidence type="ECO:0000313" key="3">
    <source>
        <dbReference type="Proteomes" id="UP000419743"/>
    </source>
</evidence>
<evidence type="ECO:0000313" key="2">
    <source>
        <dbReference type="EMBL" id="VZO36215.1"/>
    </source>
</evidence>
<feature type="transmembrane region" description="Helical" evidence="1">
    <location>
        <begin position="138"/>
        <end position="154"/>
    </location>
</feature>
<keyword evidence="1" id="KW-1133">Transmembrane helix</keyword>
<evidence type="ECO:0000256" key="1">
    <source>
        <dbReference type="SAM" id="Phobius"/>
    </source>
</evidence>
<feature type="transmembrane region" description="Helical" evidence="1">
    <location>
        <begin position="106"/>
        <end position="126"/>
    </location>
</feature>
<feature type="transmembrane region" description="Helical" evidence="1">
    <location>
        <begin position="21"/>
        <end position="39"/>
    </location>
</feature>
<keyword evidence="1" id="KW-0812">Transmembrane</keyword>
<organism evidence="2 3">
    <name type="scientific">Occultella aeris</name>
    <dbReference type="NCBI Taxonomy" id="2761496"/>
    <lineage>
        <taxon>Bacteria</taxon>
        <taxon>Bacillati</taxon>
        <taxon>Actinomycetota</taxon>
        <taxon>Actinomycetes</taxon>
        <taxon>Micrococcales</taxon>
        <taxon>Ruaniaceae</taxon>
        <taxon>Occultella</taxon>
    </lineage>
</organism>
<reference evidence="2 3" key="1">
    <citation type="submission" date="2019-11" db="EMBL/GenBank/DDBJ databases">
        <authorList>
            <person name="Criscuolo A."/>
        </authorList>
    </citation>
    <scope>NUCLEOTIDE SEQUENCE [LARGE SCALE GENOMIC DNA]</scope>
    <source>
        <strain evidence="2">CIP111667</strain>
    </source>
</reference>
<comment type="caution">
    <text evidence="2">The sequence shown here is derived from an EMBL/GenBank/DDBJ whole genome shotgun (WGS) entry which is preliminary data.</text>
</comment>
<feature type="transmembrane region" description="Helical" evidence="1">
    <location>
        <begin position="78"/>
        <end position="100"/>
    </location>
</feature>
<dbReference type="RefSeq" id="WP_156740221.1">
    <property type="nucleotide sequence ID" value="NZ_CACRYJ010000017.1"/>
</dbReference>
<proteinExistence type="predicted"/>
<feature type="transmembrane region" description="Helical" evidence="1">
    <location>
        <begin position="174"/>
        <end position="197"/>
    </location>
</feature>
<dbReference type="InterPro" id="IPR049713">
    <property type="entry name" value="Pr6Pr-like"/>
</dbReference>
<protein>
    <submittedName>
        <fullName evidence="2">FAR-17a/AIG1-like protein</fullName>
    </submittedName>
</protein>
<sequence>MTVANDPTGRPGGARNWPSTVVRALVVALVISAEVYLIIVTGDRYNPSNHFSYFTILSNVFAAVLFAVSLVRPIPDAVRGAAVTFLLLTGVVANTLLLNVDVQTPAYANIVLHMVVPILVLVDWLIAPPRTRLTTKHLVAWMLIPIAYLVYSLIRGALVDWYPYPFLDPREQGYGMVAVMSVVVAVAFGACAALVIWSGNRLQRRLRDAAGESVSEVSEPG</sequence>
<keyword evidence="1" id="KW-0472">Membrane</keyword>
<accession>A0A7M4DH22</accession>
<name>A0A7M4DH22_9MICO</name>
<dbReference type="AlphaFoldDB" id="A0A7M4DH22"/>
<dbReference type="EMBL" id="CACRYJ010000017">
    <property type="protein sequence ID" value="VZO36215.1"/>
    <property type="molecule type" value="Genomic_DNA"/>
</dbReference>